<name>A0A179FJ06_PURLI</name>
<accession>A0A179FJ06</accession>
<reference evidence="1 2" key="1">
    <citation type="submission" date="2016-01" db="EMBL/GenBank/DDBJ databases">
        <title>Biosynthesis of antibiotic leucinostatins and their inhibition on Phytophthora in bio-control Purpureocillium lilacinum.</title>
        <authorList>
            <person name="Wang G."/>
            <person name="Liu Z."/>
            <person name="Lin R."/>
            <person name="Li E."/>
            <person name="Mao Z."/>
            <person name="Ling J."/>
            <person name="Yin W."/>
            <person name="Xie B."/>
        </authorList>
    </citation>
    <scope>NUCLEOTIDE SEQUENCE [LARGE SCALE GENOMIC DNA]</scope>
    <source>
        <strain evidence="1">PLBJ-1</strain>
    </source>
</reference>
<dbReference type="EMBL" id="LSBH01000014">
    <property type="protein sequence ID" value="OAQ65625.1"/>
    <property type="molecule type" value="Genomic_DNA"/>
</dbReference>
<proteinExistence type="predicted"/>
<gene>
    <name evidence="1" type="ORF">VFPBJ_11157</name>
</gene>
<organism evidence="1 2">
    <name type="scientific">Purpureocillium lilacinum</name>
    <name type="common">Paecilomyces lilacinus</name>
    <dbReference type="NCBI Taxonomy" id="33203"/>
    <lineage>
        <taxon>Eukaryota</taxon>
        <taxon>Fungi</taxon>
        <taxon>Dikarya</taxon>
        <taxon>Ascomycota</taxon>
        <taxon>Pezizomycotina</taxon>
        <taxon>Sordariomycetes</taxon>
        <taxon>Hypocreomycetidae</taxon>
        <taxon>Hypocreales</taxon>
        <taxon>Ophiocordycipitaceae</taxon>
        <taxon>Purpureocillium</taxon>
    </lineage>
</organism>
<protein>
    <submittedName>
        <fullName evidence="1">Uncharacterized protein</fullName>
    </submittedName>
</protein>
<dbReference type="Proteomes" id="UP000078240">
    <property type="component" value="Unassembled WGS sequence"/>
</dbReference>
<evidence type="ECO:0000313" key="2">
    <source>
        <dbReference type="Proteomes" id="UP000078240"/>
    </source>
</evidence>
<dbReference type="AlphaFoldDB" id="A0A179FJ06"/>
<sequence length="121" mass="14057">MRHCSVGVRASRTMSHVDPRRQFIRSRRFRNLDIRTFDSAGRATYIRFVEPAPKHPTAMDDSIHSQRISIISENLTAIQGQIRKIERAHANEARTNRLLVEEVLALQKMLQDTDWSTTRDT</sequence>
<comment type="caution">
    <text evidence="1">The sequence shown here is derived from an EMBL/GenBank/DDBJ whole genome shotgun (WGS) entry which is preliminary data.</text>
</comment>
<evidence type="ECO:0000313" key="1">
    <source>
        <dbReference type="EMBL" id="OAQ65625.1"/>
    </source>
</evidence>